<evidence type="ECO:0000256" key="15">
    <source>
        <dbReference type="ARBA" id="ARBA00023012"/>
    </source>
</evidence>
<evidence type="ECO:0000256" key="16">
    <source>
        <dbReference type="ARBA" id="ARBA00023014"/>
    </source>
</evidence>
<dbReference type="Gene3D" id="3.30.450.20">
    <property type="entry name" value="PAS domain"/>
    <property type="match status" value="1"/>
</dbReference>
<keyword evidence="16" id="KW-0411">Iron-sulfur</keyword>
<dbReference type="InterPro" id="IPR035965">
    <property type="entry name" value="PAS-like_dom_sf"/>
</dbReference>
<dbReference type="STRING" id="856736.SAMN04488058_101426"/>
<dbReference type="SMART" id="SM00065">
    <property type="entry name" value="GAF"/>
    <property type="match status" value="3"/>
</dbReference>
<keyword evidence="12" id="KW-0418">Kinase</keyword>
<dbReference type="Pfam" id="PF13185">
    <property type="entry name" value="GAF_2"/>
    <property type="match status" value="2"/>
</dbReference>
<keyword evidence="13" id="KW-0067">ATP-binding</keyword>
<evidence type="ECO:0000256" key="7">
    <source>
        <dbReference type="ARBA" id="ARBA00022490"/>
    </source>
</evidence>
<evidence type="ECO:0000256" key="6">
    <source>
        <dbReference type="ARBA" id="ARBA00022485"/>
    </source>
</evidence>
<dbReference type="InterPro" id="IPR000014">
    <property type="entry name" value="PAS"/>
</dbReference>
<dbReference type="Gene3D" id="3.30.450.40">
    <property type="match status" value="3"/>
</dbReference>
<organism evidence="21 22">
    <name type="scientific">Deinococcus reticulitermitis</name>
    <dbReference type="NCBI Taxonomy" id="856736"/>
    <lineage>
        <taxon>Bacteria</taxon>
        <taxon>Thermotogati</taxon>
        <taxon>Deinococcota</taxon>
        <taxon>Deinococci</taxon>
        <taxon>Deinococcales</taxon>
        <taxon>Deinococcaceae</taxon>
        <taxon>Deinococcus</taxon>
    </lineage>
</organism>
<evidence type="ECO:0000256" key="18">
    <source>
        <dbReference type="ARBA" id="ARBA00030800"/>
    </source>
</evidence>
<comment type="subcellular location">
    <subcellularLocation>
        <location evidence="3">Cytoplasm</location>
    </subcellularLocation>
</comment>
<dbReference type="SUPFAM" id="SSF55781">
    <property type="entry name" value="GAF domain-like"/>
    <property type="match status" value="3"/>
</dbReference>
<evidence type="ECO:0000256" key="2">
    <source>
        <dbReference type="ARBA" id="ARBA00001966"/>
    </source>
</evidence>
<dbReference type="PANTHER" id="PTHR24421:SF10">
    <property type="entry name" value="NITRATE_NITRITE SENSOR PROTEIN NARQ"/>
    <property type="match status" value="1"/>
</dbReference>
<comment type="cofactor">
    <cofactor evidence="2">
        <name>[4Fe-4S] cluster</name>
        <dbReference type="ChEBI" id="CHEBI:49883"/>
    </cofactor>
</comment>
<evidence type="ECO:0000256" key="9">
    <source>
        <dbReference type="ARBA" id="ARBA00022679"/>
    </source>
</evidence>
<dbReference type="GO" id="GO:0000155">
    <property type="term" value="F:phosphorelay sensor kinase activity"/>
    <property type="evidence" value="ECO:0007669"/>
    <property type="project" value="InterPro"/>
</dbReference>
<dbReference type="GO" id="GO:0046983">
    <property type="term" value="F:protein dimerization activity"/>
    <property type="evidence" value="ECO:0007669"/>
    <property type="project" value="InterPro"/>
</dbReference>
<dbReference type="InterPro" id="IPR029016">
    <property type="entry name" value="GAF-like_dom_sf"/>
</dbReference>
<feature type="domain" description="Histidine kinase" evidence="19">
    <location>
        <begin position="872"/>
        <end position="960"/>
    </location>
</feature>
<keyword evidence="10" id="KW-0479">Metal-binding</keyword>
<dbReference type="InterPro" id="IPR003594">
    <property type="entry name" value="HATPase_dom"/>
</dbReference>
<evidence type="ECO:0000256" key="14">
    <source>
        <dbReference type="ARBA" id="ARBA00023004"/>
    </source>
</evidence>
<dbReference type="InterPro" id="IPR004358">
    <property type="entry name" value="Sig_transdc_His_kin-like_C"/>
</dbReference>
<dbReference type="RefSeq" id="WP_092262920.1">
    <property type="nucleotide sequence ID" value="NZ_FNZA01000001.1"/>
</dbReference>
<evidence type="ECO:0000313" key="22">
    <source>
        <dbReference type="Proteomes" id="UP000199223"/>
    </source>
</evidence>
<keyword evidence="6" id="KW-0004">4Fe-4S</keyword>
<dbReference type="GO" id="GO:0051539">
    <property type="term" value="F:4 iron, 4 sulfur cluster binding"/>
    <property type="evidence" value="ECO:0007669"/>
    <property type="project" value="UniProtKB-KW"/>
</dbReference>
<proteinExistence type="predicted"/>
<dbReference type="GO" id="GO:0005524">
    <property type="term" value="F:ATP binding"/>
    <property type="evidence" value="ECO:0007669"/>
    <property type="project" value="UniProtKB-KW"/>
</dbReference>
<protein>
    <recommendedName>
        <fullName evidence="5">Oxygen sensor histidine kinase NreB</fullName>
        <ecNumber evidence="4">2.7.13.3</ecNumber>
    </recommendedName>
    <alternativeName>
        <fullName evidence="18">Nitrogen regulation protein B</fullName>
    </alternativeName>
</protein>
<evidence type="ECO:0000256" key="17">
    <source>
        <dbReference type="ARBA" id="ARBA00024827"/>
    </source>
</evidence>
<keyword evidence="7" id="KW-0963">Cytoplasm</keyword>
<dbReference type="CDD" id="cd16917">
    <property type="entry name" value="HATPase_UhpB-NarQ-NarX-like"/>
    <property type="match status" value="1"/>
</dbReference>
<feature type="domain" description="PAS" evidence="20">
    <location>
        <begin position="617"/>
        <end position="687"/>
    </location>
</feature>
<dbReference type="SUPFAM" id="SSF55874">
    <property type="entry name" value="ATPase domain of HSP90 chaperone/DNA topoisomerase II/histidine kinase"/>
    <property type="match status" value="1"/>
</dbReference>
<evidence type="ECO:0000256" key="3">
    <source>
        <dbReference type="ARBA" id="ARBA00004496"/>
    </source>
</evidence>
<evidence type="ECO:0000256" key="11">
    <source>
        <dbReference type="ARBA" id="ARBA00022741"/>
    </source>
</evidence>
<sequence length="960" mass="100718">MAPLPPALAAATTVPVFGAALAGYACEETRAHGARVWVASGGALAEVACEGRGLALSDGTLASQALAGGTLAVEGMLTALPFGCGVLELVGADPDGVEKLLALTPLLALAVEGVQAREARRGTGRVAETVESLMRRLGGSLDLAVVLGGTAQTAALALGFGRAFVALFSEFDAEGARTGEVFTYGFDTEFAGSIGVGPVTFETLVRRGEAIRFERGRDEGSPLAHGLAELAPEAAVIAPLSARGRPLGLLYVDTRTPGAAASEDDARLVLALAEQASLAIDNARLYAIETRKREAAEAMREAGAALAGSLHLPETLSGALEHAARLFQADAAGVYELQPGGRVLKITSALGLSSEYVLRSRAKVGAGVTGRAAAERAAAYAHDLPREGPPAGSRYTRQLLAAGTYPYRGVLALPLLTRAGVFGVLTLYWAAPLPLDEDDFALARLFAAQASLAIENARLYEEELRREREAAVLLGVGRLLGEDQSDRALAEAARLATLALNAGRGLIALLGPDGEVSRSATYNLHPPSPEDLGHLRAQLGRGPRPLTRRVCLPLAGSALIVPLIGGPGGGEVLGFLYADDPGTEPPSDRVLGLARAVADQMALTLTRERLLSALEREEARYRQLAEGAHDLILSADAGGGVTYANPAARRLLEPLTGPLVGRALLSLPTPATRGALAAAWDAAFTRASGGRAEIQVGDFRLEGRLSAVGAEGGEEERGALLIARDLSELQTLAEEIQRRGQALEAATSRQTELRTYLTLFTQAQEEERRRISRELHDDTAQVLIATSRRVARLARSLEGTGRERAQDILTDLDAAIESVRRFARNLRPSVLDDLGLLPALEWLATQATTPARLEVSGQERRLPPAVELTVFRLVQEALNNVDKHARAQSAAVRITFLPGGVRVAVKDDGQGFSPEQAEARAQAGHLGLLGLRERVALAGGELGVDSAPGQGTTLTFELPA</sequence>
<accession>A0A1H6SY04</accession>
<dbReference type="PRINTS" id="PR00344">
    <property type="entry name" value="BCTRLSENSOR"/>
</dbReference>
<evidence type="ECO:0000256" key="1">
    <source>
        <dbReference type="ARBA" id="ARBA00000085"/>
    </source>
</evidence>
<dbReference type="GO" id="GO:0046872">
    <property type="term" value="F:metal ion binding"/>
    <property type="evidence" value="ECO:0007669"/>
    <property type="project" value="UniProtKB-KW"/>
</dbReference>
<dbReference type="SMART" id="SM00387">
    <property type="entry name" value="HATPase_c"/>
    <property type="match status" value="1"/>
</dbReference>
<dbReference type="GO" id="GO:0016020">
    <property type="term" value="C:membrane"/>
    <property type="evidence" value="ECO:0007669"/>
    <property type="project" value="InterPro"/>
</dbReference>
<reference evidence="22" key="1">
    <citation type="submission" date="2016-10" db="EMBL/GenBank/DDBJ databases">
        <authorList>
            <person name="Varghese N."/>
            <person name="Submissions S."/>
        </authorList>
    </citation>
    <scope>NUCLEOTIDE SEQUENCE [LARGE SCALE GENOMIC DNA]</scope>
    <source>
        <strain evidence="22">CGMCC 1.10218</strain>
    </source>
</reference>
<dbReference type="PROSITE" id="PS50112">
    <property type="entry name" value="PAS"/>
    <property type="match status" value="1"/>
</dbReference>
<evidence type="ECO:0000259" key="20">
    <source>
        <dbReference type="PROSITE" id="PS50112"/>
    </source>
</evidence>
<dbReference type="Gene3D" id="1.20.5.1930">
    <property type="match status" value="1"/>
</dbReference>
<dbReference type="InterPro" id="IPR003018">
    <property type="entry name" value="GAF"/>
</dbReference>
<keyword evidence="14" id="KW-0408">Iron</keyword>
<dbReference type="PANTHER" id="PTHR24421">
    <property type="entry name" value="NITRATE/NITRITE SENSOR PROTEIN NARX-RELATED"/>
    <property type="match status" value="1"/>
</dbReference>
<dbReference type="Pfam" id="PF02518">
    <property type="entry name" value="HATPase_c"/>
    <property type="match status" value="1"/>
</dbReference>
<dbReference type="InterPro" id="IPR011712">
    <property type="entry name" value="Sig_transdc_His_kin_sub3_dim/P"/>
</dbReference>
<dbReference type="SUPFAM" id="SSF55785">
    <property type="entry name" value="PYP-like sensor domain (PAS domain)"/>
    <property type="match status" value="1"/>
</dbReference>
<dbReference type="AlphaFoldDB" id="A0A1H6SY04"/>
<dbReference type="OrthoDB" id="9781904at2"/>
<dbReference type="InterPro" id="IPR050482">
    <property type="entry name" value="Sensor_HK_TwoCompSys"/>
</dbReference>
<dbReference type="InterPro" id="IPR005467">
    <property type="entry name" value="His_kinase_dom"/>
</dbReference>
<evidence type="ECO:0000256" key="4">
    <source>
        <dbReference type="ARBA" id="ARBA00012438"/>
    </source>
</evidence>
<name>A0A1H6SY04_9DEIO</name>
<dbReference type="Proteomes" id="UP000199223">
    <property type="component" value="Unassembled WGS sequence"/>
</dbReference>
<dbReference type="InterPro" id="IPR036890">
    <property type="entry name" value="HATPase_C_sf"/>
</dbReference>
<keyword evidence="9" id="KW-0808">Transferase</keyword>
<dbReference type="EMBL" id="FNZA01000001">
    <property type="protein sequence ID" value="SEI71806.1"/>
    <property type="molecule type" value="Genomic_DNA"/>
</dbReference>
<gene>
    <name evidence="21" type="ORF">SAMN04488058_101426</name>
</gene>
<keyword evidence="15" id="KW-0902">Two-component regulatory system</keyword>
<comment type="catalytic activity">
    <reaction evidence="1">
        <text>ATP + protein L-histidine = ADP + protein N-phospho-L-histidine.</text>
        <dbReference type="EC" id="2.7.13.3"/>
    </reaction>
</comment>
<evidence type="ECO:0000313" key="21">
    <source>
        <dbReference type="EMBL" id="SEI71806.1"/>
    </source>
</evidence>
<comment type="function">
    <text evidence="17">Member of the two-component regulatory system NreB/NreC involved in the control of dissimilatory nitrate/nitrite reduction in response to oxygen. NreB functions as a direct oxygen sensor histidine kinase which is autophosphorylated, in the absence of oxygen, probably at the conserved histidine residue, and transfers its phosphate group probably to a conserved aspartate residue of NreC. NreB/NreC activates the expression of the nitrate (narGHJI) and nitrite (nir) reductase operons, as well as the putative nitrate transporter gene narT.</text>
</comment>
<dbReference type="GO" id="GO:0005737">
    <property type="term" value="C:cytoplasm"/>
    <property type="evidence" value="ECO:0007669"/>
    <property type="project" value="UniProtKB-SubCell"/>
</dbReference>
<dbReference type="EC" id="2.7.13.3" evidence="4"/>
<dbReference type="PROSITE" id="PS50109">
    <property type="entry name" value="HIS_KIN"/>
    <property type="match status" value="1"/>
</dbReference>
<keyword evidence="8" id="KW-0597">Phosphoprotein</keyword>
<evidence type="ECO:0000256" key="13">
    <source>
        <dbReference type="ARBA" id="ARBA00022840"/>
    </source>
</evidence>
<dbReference type="Gene3D" id="3.30.565.10">
    <property type="entry name" value="Histidine kinase-like ATPase, C-terminal domain"/>
    <property type="match status" value="1"/>
</dbReference>
<keyword evidence="11" id="KW-0547">Nucleotide-binding</keyword>
<keyword evidence="22" id="KW-1185">Reference proteome</keyword>
<evidence type="ECO:0000256" key="12">
    <source>
        <dbReference type="ARBA" id="ARBA00022777"/>
    </source>
</evidence>
<evidence type="ECO:0000259" key="19">
    <source>
        <dbReference type="PROSITE" id="PS50109"/>
    </source>
</evidence>
<evidence type="ECO:0000256" key="5">
    <source>
        <dbReference type="ARBA" id="ARBA00017322"/>
    </source>
</evidence>
<dbReference type="Pfam" id="PF13188">
    <property type="entry name" value="PAS_8"/>
    <property type="match status" value="1"/>
</dbReference>
<evidence type="ECO:0000256" key="10">
    <source>
        <dbReference type="ARBA" id="ARBA00022723"/>
    </source>
</evidence>
<dbReference type="Pfam" id="PF07730">
    <property type="entry name" value="HisKA_3"/>
    <property type="match status" value="1"/>
</dbReference>
<dbReference type="SMART" id="SM00091">
    <property type="entry name" value="PAS"/>
    <property type="match status" value="1"/>
</dbReference>
<evidence type="ECO:0000256" key="8">
    <source>
        <dbReference type="ARBA" id="ARBA00022553"/>
    </source>
</evidence>